<sequence>MEVGKIIYSDAKYVYYNFKPNGLLSSIKLNFKKITTMNQFLWKIKYFSSSNYPLDITNENMVIELLTLLKKQNNTYIGSANNLNRNAKINSIHQNLTFESHILQKHSIVDSYYVTSHVICLIS</sequence>
<dbReference type="EMBL" id="LR216287">
    <property type="protein sequence ID" value="VFJ13628.1"/>
    <property type="molecule type" value="Genomic_DNA"/>
</dbReference>
<keyword evidence="2" id="KW-1185">Reference proteome</keyword>
<proteinExistence type="predicted"/>
<name>A0A484I7B1_9ARCH</name>
<protein>
    <submittedName>
        <fullName evidence="1">Uncharacterized protein</fullName>
    </submittedName>
</protein>
<reference evidence="1 2" key="1">
    <citation type="submission" date="2019-02" db="EMBL/GenBank/DDBJ databases">
        <authorList>
            <person name="Lehtovirta-Morley E L."/>
        </authorList>
    </citation>
    <scope>NUCLEOTIDE SEQUENCE [LARGE SCALE GENOMIC DNA]</scope>
    <source>
        <strain evidence="1">NFRAN1</strain>
    </source>
</reference>
<dbReference type="AlphaFoldDB" id="A0A484I7B1"/>
<evidence type="ECO:0000313" key="1">
    <source>
        <dbReference type="EMBL" id="VFJ13628.1"/>
    </source>
</evidence>
<evidence type="ECO:0000313" key="2">
    <source>
        <dbReference type="Proteomes" id="UP000294299"/>
    </source>
</evidence>
<dbReference type="KEGG" id="nfn:NFRAN_1306"/>
<gene>
    <name evidence="1" type="ORF">NFRAN_1306</name>
</gene>
<dbReference type="Proteomes" id="UP000294299">
    <property type="component" value="Chromosome NFRAN"/>
</dbReference>
<accession>A0A484I7B1</accession>
<organism evidence="1 2">
    <name type="scientific">Candidatus Nitrosocosmicus franklandianus</name>
    <dbReference type="NCBI Taxonomy" id="1798806"/>
    <lineage>
        <taxon>Archaea</taxon>
        <taxon>Nitrososphaerota</taxon>
        <taxon>Nitrososphaeria</taxon>
        <taxon>Nitrososphaerales</taxon>
        <taxon>Nitrososphaeraceae</taxon>
        <taxon>Candidatus Nitrosocosmicus</taxon>
    </lineage>
</organism>